<dbReference type="GO" id="GO:0140664">
    <property type="term" value="F:ATP-dependent DNA damage sensor activity"/>
    <property type="evidence" value="ECO:0007669"/>
    <property type="project" value="InterPro"/>
</dbReference>
<dbReference type="InterPro" id="IPR002099">
    <property type="entry name" value="MutL/Mlh/PMS"/>
</dbReference>
<dbReference type="OrthoDB" id="9763467at2"/>
<dbReference type="EMBL" id="FUYA01000005">
    <property type="protein sequence ID" value="SKA72988.1"/>
    <property type="molecule type" value="Genomic_DNA"/>
</dbReference>
<dbReference type="InterPro" id="IPR013507">
    <property type="entry name" value="DNA_mismatch_S5_2-like"/>
</dbReference>
<dbReference type="InterPro" id="IPR042120">
    <property type="entry name" value="MutL_C_dimsub"/>
</dbReference>
<evidence type="ECO:0000313" key="9">
    <source>
        <dbReference type="EMBL" id="SKA72988.1"/>
    </source>
</evidence>
<comment type="function">
    <text evidence="5">This protein is involved in the repair of mismatches in DNA. It is required for dam-dependent methyl-directed DNA mismatch repair. May act as a 'molecular matchmaker', a protein that promotes the formation of a stable complex between two or more DNA-binding proteins in an ATP-dependent manner without itself being part of a final effector complex.</text>
</comment>
<keyword evidence="10" id="KW-1185">Reference proteome</keyword>
<dbReference type="SMART" id="SM01340">
    <property type="entry name" value="DNA_mis_repair"/>
    <property type="match status" value="1"/>
</dbReference>
<keyword evidence="3 5" id="KW-0227">DNA damage</keyword>
<dbReference type="NCBIfam" id="TIGR00585">
    <property type="entry name" value="mutl"/>
    <property type="match status" value="1"/>
</dbReference>
<dbReference type="GO" id="GO:0005524">
    <property type="term" value="F:ATP binding"/>
    <property type="evidence" value="ECO:0007669"/>
    <property type="project" value="InterPro"/>
</dbReference>
<dbReference type="Proteomes" id="UP000189733">
    <property type="component" value="Unassembled WGS sequence"/>
</dbReference>
<gene>
    <name evidence="5" type="primary">mutL</name>
    <name evidence="9" type="ORF">SAMN02745702_01761</name>
</gene>
<evidence type="ECO:0000259" key="8">
    <source>
        <dbReference type="SMART" id="SM01340"/>
    </source>
</evidence>
<dbReference type="FunFam" id="3.30.565.10:FF:000003">
    <property type="entry name" value="DNA mismatch repair endonuclease MutL"/>
    <property type="match status" value="1"/>
</dbReference>
<feature type="compositionally biased region" description="Polar residues" evidence="6">
    <location>
        <begin position="391"/>
        <end position="414"/>
    </location>
</feature>
<dbReference type="Gene3D" id="3.30.1370.100">
    <property type="entry name" value="MutL, C-terminal domain, regulatory subdomain"/>
    <property type="match status" value="1"/>
</dbReference>
<evidence type="ECO:0000256" key="2">
    <source>
        <dbReference type="ARBA" id="ARBA00021975"/>
    </source>
</evidence>
<dbReference type="SUPFAM" id="SSF55874">
    <property type="entry name" value="ATPase domain of HSP90 chaperone/DNA topoisomerase II/histidine kinase"/>
    <property type="match status" value="1"/>
</dbReference>
<dbReference type="InterPro" id="IPR014790">
    <property type="entry name" value="MutL_C"/>
</dbReference>
<dbReference type="InterPro" id="IPR014762">
    <property type="entry name" value="DNA_mismatch_repair_CS"/>
</dbReference>
<protein>
    <recommendedName>
        <fullName evidence="2 5">DNA mismatch repair protein MutL</fullName>
    </recommendedName>
</protein>
<dbReference type="PANTHER" id="PTHR10073:SF12">
    <property type="entry name" value="DNA MISMATCH REPAIR PROTEIN MLH1"/>
    <property type="match status" value="1"/>
</dbReference>
<feature type="region of interest" description="Disordered" evidence="6">
    <location>
        <begin position="345"/>
        <end position="366"/>
    </location>
</feature>
<dbReference type="GO" id="GO:0030983">
    <property type="term" value="F:mismatched DNA binding"/>
    <property type="evidence" value="ECO:0007669"/>
    <property type="project" value="InterPro"/>
</dbReference>
<dbReference type="SUPFAM" id="SSF54211">
    <property type="entry name" value="Ribosomal protein S5 domain 2-like"/>
    <property type="match status" value="1"/>
</dbReference>
<evidence type="ECO:0000256" key="5">
    <source>
        <dbReference type="HAMAP-Rule" id="MF_00149"/>
    </source>
</evidence>
<dbReference type="InterPro" id="IPR020667">
    <property type="entry name" value="DNA_mismatch_repair_MutL"/>
</dbReference>
<feature type="domain" description="DNA mismatch repair protein S5" evidence="8">
    <location>
        <begin position="218"/>
        <end position="336"/>
    </location>
</feature>
<reference evidence="9 10" key="1">
    <citation type="submission" date="2017-02" db="EMBL/GenBank/DDBJ databases">
        <authorList>
            <person name="Peterson S.W."/>
        </authorList>
    </citation>
    <scope>NUCLEOTIDE SEQUENCE [LARGE SCALE GENOMIC DNA]</scope>
    <source>
        <strain evidence="9 10">DSM 18034</strain>
    </source>
</reference>
<dbReference type="Gene3D" id="3.30.1540.20">
    <property type="entry name" value="MutL, C-terminal domain, dimerisation subdomain"/>
    <property type="match status" value="1"/>
</dbReference>
<dbReference type="STRING" id="1121442.SAMN02745702_01761"/>
<dbReference type="InterPro" id="IPR038973">
    <property type="entry name" value="MutL/Mlh/Pms-like"/>
</dbReference>
<feature type="domain" description="MutL C-terminal dimerisation" evidence="7">
    <location>
        <begin position="482"/>
        <end position="615"/>
    </location>
</feature>
<dbReference type="CDD" id="cd00782">
    <property type="entry name" value="MutL_Trans"/>
    <property type="match status" value="1"/>
</dbReference>
<evidence type="ECO:0000256" key="3">
    <source>
        <dbReference type="ARBA" id="ARBA00022763"/>
    </source>
</evidence>
<sequence>MTNSLLQEKRHPIQVLSPELQNQIAAGEVVERPASVLKELMENSLDAGATRLSVTIEQGGQGLIDIQDNGWGMTPDEIHLALTRHATSKLADASELNSIASFGFRGEALPSIASVSRMKISSIARGADTGFFVELEAGKVIDSGPAAMREGTRIEIRELFANVPARLKFLKTTTTETRRCQNAFFRLALTRPDVRMKLTIGGRKMYSFRDGQDLVQRLTSAWPPAVTEHLLPIDHERHGYTVTGVASTPNSTQARSDKMLFYVNGRPVSDKILLSAVRDAYSGRLLSREYPQCVLFLEVPVEHIDVNVHPAKTEVRFRDERTIFSVIRSAVLSALEQNLESQSHDADSFGLGASDNAEENEASSAQGISAAALHGSALSRRAGSPLAGSVSDHTNASLSSVRSPSRGAGTSSFTERSKPLSRPSFTNFRDHHAVTEKEAYLDLTPDVSRDMGLHEPGPAAQLRHAVTETPWRTLSASDGGEYLGQLARTYLILRYIDGTLALIDQHAAHERVLYHSFEKAGKRGDTQPLAIPLELSLHPSESNLFAEIQDELTQLGFSFGEHSETSLEITGIPALLSISKGRDYLRAALSEQAKDISQLWAMLSCKAAIKANQILADDEALSLLEEWLATPDRDYCPHGRPVRVQWGLSDLEKLFKRRA</sequence>
<keyword evidence="4 5" id="KW-0234">DNA repair</keyword>
<dbReference type="InterPro" id="IPR036890">
    <property type="entry name" value="HATPase_C_sf"/>
</dbReference>
<dbReference type="RefSeq" id="WP_078685047.1">
    <property type="nucleotide sequence ID" value="NZ_FUYA01000005.1"/>
</dbReference>
<dbReference type="Pfam" id="PF08676">
    <property type="entry name" value="MutL_C"/>
    <property type="match status" value="1"/>
</dbReference>
<name>A0A1T4W7H2_9BACT</name>
<dbReference type="PANTHER" id="PTHR10073">
    <property type="entry name" value="DNA MISMATCH REPAIR PROTEIN MLH, PMS, MUTL"/>
    <property type="match status" value="1"/>
</dbReference>
<dbReference type="GO" id="GO:0016887">
    <property type="term" value="F:ATP hydrolysis activity"/>
    <property type="evidence" value="ECO:0007669"/>
    <property type="project" value="InterPro"/>
</dbReference>
<proteinExistence type="inferred from homology"/>
<evidence type="ECO:0000256" key="6">
    <source>
        <dbReference type="SAM" id="MobiDB-lite"/>
    </source>
</evidence>
<dbReference type="HAMAP" id="MF_00149">
    <property type="entry name" value="DNA_mis_repair"/>
    <property type="match status" value="1"/>
</dbReference>
<dbReference type="SUPFAM" id="SSF118116">
    <property type="entry name" value="DNA mismatch repair protein MutL"/>
    <property type="match status" value="1"/>
</dbReference>
<evidence type="ECO:0000256" key="1">
    <source>
        <dbReference type="ARBA" id="ARBA00006082"/>
    </source>
</evidence>
<dbReference type="PROSITE" id="PS00058">
    <property type="entry name" value="DNA_MISMATCH_REPAIR_1"/>
    <property type="match status" value="1"/>
</dbReference>
<dbReference type="InterPro" id="IPR020568">
    <property type="entry name" value="Ribosomal_Su5_D2-typ_SF"/>
</dbReference>
<comment type="similarity">
    <text evidence="1 5">Belongs to the DNA mismatch repair MutL/HexB family.</text>
</comment>
<dbReference type="InterPro" id="IPR037198">
    <property type="entry name" value="MutL_C_sf"/>
</dbReference>
<evidence type="ECO:0000256" key="4">
    <source>
        <dbReference type="ARBA" id="ARBA00023204"/>
    </source>
</evidence>
<dbReference type="Pfam" id="PF13589">
    <property type="entry name" value="HATPase_c_3"/>
    <property type="match status" value="1"/>
</dbReference>
<dbReference type="Pfam" id="PF01119">
    <property type="entry name" value="DNA_mis_repair"/>
    <property type="match status" value="1"/>
</dbReference>
<dbReference type="AlphaFoldDB" id="A0A1T4W7H2"/>
<accession>A0A1T4W7H2</accession>
<dbReference type="SMART" id="SM00853">
    <property type="entry name" value="MutL_C"/>
    <property type="match status" value="1"/>
</dbReference>
<dbReference type="InterPro" id="IPR014721">
    <property type="entry name" value="Ribsml_uS5_D2-typ_fold_subgr"/>
</dbReference>
<dbReference type="Gene3D" id="3.30.565.10">
    <property type="entry name" value="Histidine kinase-like ATPase, C-terminal domain"/>
    <property type="match status" value="1"/>
</dbReference>
<dbReference type="Gene3D" id="3.30.230.10">
    <property type="match status" value="1"/>
</dbReference>
<dbReference type="GO" id="GO:0006298">
    <property type="term" value="P:mismatch repair"/>
    <property type="evidence" value="ECO:0007669"/>
    <property type="project" value="UniProtKB-UniRule"/>
</dbReference>
<organism evidence="9 10">
    <name type="scientific">Desulfobaculum bizertense DSM 18034</name>
    <dbReference type="NCBI Taxonomy" id="1121442"/>
    <lineage>
        <taxon>Bacteria</taxon>
        <taxon>Pseudomonadati</taxon>
        <taxon>Thermodesulfobacteriota</taxon>
        <taxon>Desulfovibrionia</taxon>
        <taxon>Desulfovibrionales</taxon>
        <taxon>Desulfovibrionaceae</taxon>
        <taxon>Desulfobaculum</taxon>
    </lineage>
</organism>
<dbReference type="CDD" id="cd16926">
    <property type="entry name" value="HATPase_MutL-MLH-PMS-like"/>
    <property type="match status" value="1"/>
</dbReference>
<feature type="region of interest" description="Disordered" evidence="6">
    <location>
        <begin position="381"/>
        <end position="429"/>
    </location>
</feature>
<dbReference type="InterPro" id="IPR042121">
    <property type="entry name" value="MutL_C_regsub"/>
</dbReference>
<dbReference type="GO" id="GO:0032300">
    <property type="term" value="C:mismatch repair complex"/>
    <property type="evidence" value="ECO:0007669"/>
    <property type="project" value="InterPro"/>
</dbReference>
<evidence type="ECO:0000259" key="7">
    <source>
        <dbReference type="SMART" id="SM00853"/>
    </source>
</evidence>
<evidence type="ECO:0000313" key="10">
    <source>
        <dbReference type="Proteomes" id="UP000189733"/>
    </source>
</evidence>